<proteinExistence type="predicted"/>
<evidence type="ECO:0000256" key="4">
    <source>
        <dbReference type="ARBA" id="ARBA00022989"/>
    </source>
</evidence>
<comment type="subcellular location">
    <subcellularLocation>
        <location evidence="1">Membrane</location>
        <topology evidence="1">Single-pass membrane protein</topology>
    </subcellularLocation>
</comment>
<dbReference type="NCBIfam" id="TIGR02532">
    <property type="entry name" value="IV_pilin_GFxxxE"/>
    <property type="match status" value="1"/>
</dbReference>
<evidence type="ECO:0008006" key="8">
    <source>
        <dbReference type="Google" id="ProtNLM"/>
    </source>
</evidence>
<dbReference type="Pfam" id="PF07963">
    <property type="entry name" value="N_methyl"/>
    <property type="match status" value="1"/>
</dbReference>
<evidence type="ECO:0000313" key="6">
    <source>
        <dbReference type="EMBL" id="OGI66248.1"/>
    </source>
</evidence>
<dbReference type="PRINTS" id="PR00885">
    <property type="entry name" value="BCTERIALGSPH"/>
</dbReference>
<dbReference type="PANTHER" id="PTHR30093">
    <property type="entry name" value="GENERAL SECRETION PATHWAY PROTEIN G"/>
    <property type="match status" value="1"/>
</dbReference>
<dbReference type="Gene3D" id="3.30.700.10">
    <property type="entry name" value="Glycoprotein, Type 4 Pilin"/>
    <property type="match status" value="1"/>
</dbReference>
<dbReference type="PANTHER" id="PTHR30093:SF44">
    <property type="entry name" value="TYPE II SECRETION SYSTEM CORE PROTEIN G"/>
    <property type="match status" value="1"/>
</dbReference>
<name>A0A1F6V9F0_9BACT</name>
<evidence type="ECO:0000256" key="2">
    <source>
        <dbReference type="ARBA" id="ARBA00022481"/>
    </source>
</evidence>
<accession>A0A1F6V9F0</accession>
<protein>
    <recommendedName>
        <fullName evidence="8">Prepilin-type N-terminal cleavage/methylation domain-containing protein</fullName>
    </recommendedName>
</protein>
<evidence type="ECO:0000313" key="7">
    <source>
        <dbReference type="Proteomes" id="UP000177370"/>
    </source>
</evidence>
<reference evidence="6 7" key="1">
    <citation type="journal article" date="2016" name="Nat. Commun.">
        <title>Thousands of microbial genomes shed light on interconnected biogeochemical processes in an aquifer system.</title>
        <authorList>
            <person name="Anantharaman K."/>
            <person name="Brown C.T."/>
            <person name="Hug L.A."/>
            <person name="Sharon I."/>
            <person name="Castelle C.J."/>
            <person name="Probst A.J."/>
            <person name="Thomas B.C."/>
            <person name="Singh A."/>
            <person name="Wilkins M.J."/>
            <person name="Karaoz U."/>
            <person name="Brodie E.L."/>
            <person name="Williams K.H."/>
            <person name="Hubbard S.S."/>
            <person name="Banfield J.F."/>
        </authorList>
    </citation>
    <scope>NUCLEOTIDE SEQUENCE [LARGE SCALE GENOMIC DNA]</scope>
</reference>
<evidence type="ECO:0000256" key="5">
    <source>
        <dbReference type="ARBA" id="ARBA00023136"/>
    </source>
</evidence>
<dbReference type="GO" id="GO:0015628">
    <property type="term" value="P:protein secretion by the type II secretion system"/>
    <property type="evidence" value="ECO:0007669"/>
    <property type="project" value="InterPro"/>
</dbReference>
<evidence type="ECO:0000256" key="1">
    <source>
        <dbReference type="ARBA" id="ARBA00004167"/>
    </source>
</evidence>
<gene>
    <name evidence="6" type="ORF">A2647_00640</name>
</gene>
<keyword evidence="4" id="KW-1133">Transmembrane helix</keyword>
<dbReference type="GO" id="GO:0016020">
    <property type="term" value="C:membrane"/>
    <property type="evidence" value="ECO:0007669"/>
    <property type="project" value="UniProtKB-SubCell"/>
</dbReference>
<dbReference type="GO" id="GO:0015627">
    <property type="term" value="C:type II protein secretion system complex"/>
    <property type="evidence" value="ECO:0007669"/>
    <property type="project" value="InterPro"/>
</dbReference>
<organism evidence="6 7">
    <name type="scientific">Candidatus Nomurabacteria bacterium RIFCSPHIGHO2_01_FULL_40_24b</name>
    <dbReference type="NCBI Taxonomy" id="1801739"/>
    <lineage>
        <taxon>Bacteria</taxon>
        <taxon>Candidatus Nomuraibacteriota</taxon>
    </lineage>
</organism>
<dbReference type="Proteomes" id="UP000177370">
    <property type="component" value="Unassembled WGS sequence"/>
</dbReference>
<dbReference type="InterPro" id="IPR045584">
    <property type="entry name" value="Pilin-like"/>
</dbReference>
<dbReference type="InterPro" id="IPR002416">
    <property type="entry name" value="T2SS_protein-GspH"/>
</dbReference>
<keyword evidence="5" id="KW-0472">Membrane</keyword>
<dbReference type="PROSITE" id="PS00409">
    <property type="entry name" value="PROKAR_NTER_METHYL"/>
    <property type="match status" value="1"/>
</dbReference>
<dbReference type="InterPro" id="IPR012902">
    <property type="entry name" value="N_methyl_site"/>
</dbReference>
<dbReference type="EMBL" id="MFTP01000002">
    <property type="protein sequence ID" value="OGI66248.1"/>
    <property type="molecule type" value="Genomic_DNA"/>
</dbReference>
<comment type="caution">
    <text evidence="6">The sequence shown here is derived from an EMBL/GenBank/DDBJ whole genome shotgun (WGS) entry which is preliminary data.</text>
</comment>
<evidence type="ECO:0000256" key="3">
    <source>
        <dbReference type="ARBA" id="ARBA00022692"/>
    </source>
</evidence>
<keyword evidence="3" id="KW-0812">Transmembrane</keyword>
<sequence>MKMNFKKGFTLIELLVVVAIIGILASVVLASLNSARAKGSDAAVKANLSGIRANAELQYDTLNGCYGDAGVACSATIPAVQAPAACPTSGTGDSIFALPSINLQLVAADNAGGTVSCSSTVGGTAWAVVAGYKSDILKGWCVDSTGKSKEVVMADNTVQANANLEVAAGACVD</sequence>
<keyword evidence="2" id="KW-0488">Methylation</keyword>
<dbReference type="AlphaFoldDB" id="A0A1F6V9F0"/>
<dbReference type="SUPFAM" id="SSF54523">
    <property type="entry name" value="Pili subunits"/>
    <property type="match status" value="1"/>
</dbReference>